<feature type="compositionally biased region" description="Basic and acidic residues" evidence="1">
    <location>
        <begin position="331"/>
        <end position="342"/>
    </location>
</feature>
<dbReference type="EMBL" id="VDMD01000012">
    <property type="protein sequence ID" value="TRM62488.1"/>
    <property type="molecule type" value="Genomic_DNA"/>
</dbReference>
<name>A0A550CCG7_9AGAR</name>
<gene>
    <name evidence="3" type="ORF">BD626DRAFT_497555</name>
</gene>
<keyword evidence="2" id="KW-0472">Membrane</keyword>
<evidence type="ECO:0000313" key="4">
    <source>
        <dbReference type="Proteomes" id="UP000320762"/>
    </source>
</evidence>
<feature type="transmembrane region" description="Helical" evidence="2">
    <location>
        <begin position="253"/>
        <end position="272"/>
    </location>
</feature>
<keyword evidence="2" id="KW-0812">Transmembrane</keyword>
<sequence>MGILTVIRAAAAQRLLTRSASKDAAYSSDELPISNPSTSSSKRPHPEGGLAASTSLQRPQTVLYGSTSSAPRRDSVLGRVPEDSTVDFHDEELRDEQSEEDWEREVGVALEAQGLYKGSYRAELTRYSAVPISTIVFFVLAAVPPLVYRTHGNNSYPYTAYFPYPLLELILPGALWVLTYVLKGPIYSLCAYVAGIRQLPQYPFVLVANILPILLHSALSVTLRLIAASALLIQYHAALPEPYYMDPAFHRAWWAGVGWAAAESVVAMTLGYRAVSWYRDVLVDIKDVRRGEAKTDGPQRQEADNEQRLEHSADSISSQSSRSADITPRQNTREGGEREHYPRSSTDVVVPEVITAPPLTRTMSEETLEQVIEQDLDELITIRKREEIEAQYGMAFIRIPILVPVLQRLNSLLFSIGSILIISAATFPNIKTADRFSSVAYRPAHVAFTLVKDVGRPVATTSATLPLAPILVAVAAAHAVPTITSATLAGPHVAAYIGLLIGLVVFFAGLGIWGALE</sequence>
<feature type="transmembrane region" description="Helical" evidence="2">
    <location>
        <begin position="127"/>
        <end position="148"/>
    </location>
</feature>
<feature type="compositionally biased region" description="Basic and acidic residues" evidence="1">
    <location>
        <begin position="71"/>
        <end position="96"/>
    </location>
</feature>
<reference evidence="3 4" key="1">
    <citation type="journal article" date="2019" name="New Phytol.">
        <title>Comparative genomics reveals unique wood-decay strategies and fruiting body development in the Schizophyllaceae.</title>
        <authorList>
            <person name="Almasi E."/>
            <person name="Sahu N."/>
            <person name="Krizsan K."/>
            <person name="Balint B."/>
            <person name="Kovacs G.M."/>
            <person name="Kiss B."/>
            <person name="Cseklye J."/>
            <person name="Drula E."/>
            <person name="Henrissat B."/>
            <person name="Nagy I."/>
            <person name="Chovatia M."/>
            <person name="Adam C."/>
            <person name="LaButti K."/>
            <person name="Lipzen A."/>
            <person name="Riley R."/>
            <person name="Grigoriev I.V."/>
            <person name="Nagy L.G."/>
        </authorList>
    </citation>
    <scope>NUCLEOTIDE SEQUENCE [LARGE SCALE GENOMIC DNA]</scope>
    <source>
        <strain evidence="3 4">NL-1724</strain>
    </source>
</reference>
<evidence type="ECO:0000256" key="2">
    <source>
        <dbReference type="SAM" id="Phobius"/>
    </source>
</evidence>
<evidence type="ECO:0000313" key="3">
    <source>
        <dbReference type="EMBL" id="TRM62488.1"/>
    </source>
</evidence>
<comment type="caution">
    <text evidence="3">The sequence shown here is derived from an EMBL/GenBank/DDBJ whole genome shotgun (WGS) entry which is preliminary data.</text>
</comment>
<feature type="region of interest" description="Disordered" evidence="1">
    <location>
        <begin position="18"/>
        <end position="100"/>
    </location>
</feature>
<accession>A0A550CCG7</accession>
<feature type="transmembrane region" description="Helical" evidence="2">
    <location>
        <begin position="203"/>
        <end position="233"/>
    </location>
</feature>
<proteinExistence type="predicted"/>
<feature type="compositionally biased region" description="Polar residues" evidence="1">
    <location>
        <begin position="52"/>
        <end position="70"/>
    </location>
</feature>
<dbReference type="OrthoDB" id="3364069at2759"/>
<keyword evidence="4" id="KW-1185">Reference proteome</keyword>
<keyword evidence="2" id="KW-1133">Transmembrane helix</keyword>
<feature type="transmembrane region" description="Helical" evidence="2">
    <location>
        <begin position="160"/>
        <end position="182"/>
    </location>
</feature>
<protein>
    <submittedName>
        <fullName evidence="3">Uncharacterized protein</fullName>
    </submittedName>
</protein>
<dbReference type="AlphaFoldDB" id="A0A550CCG7"/>
<feature type="region of interest" description="Disordered" evidence="1">
    <location>
        <begin position="291"/>
        <end position="347"/>
    </location>
</feature>
<feature type="transmembrane region" description="Helical" evidence="2">
    <location>
        <begin position="493"/>
        <end position="516"/>
    </location>
</feature>
<feature type="compositionally biased region" description="Basic and acidic residues" evidence="1">
    <location>
        <begin position="291"/>
        <end position="313"/>
    </location>
</feature>
<evidence type="ECO:0000256" key="1">
    <source>
        <dbReference type="SAM" id="MobiDB-lite"/>
    </source>
</evidence>
<feature type="compositionally biased region" description="Low complexity" evidence="1">
    <location>
        <begin position="314"/>
        <end position="326"/>
    </location>
</feature>
<feature type="transmembrane region" description="Helical" evidence="2">
    <location>
        <begin position="412"/>
        <end position="430"/>
    </location>
</feature>
<dbReference type="STRING" id="97359.A0A550CCG7"/>
<feature type="transmembrane region" description="Helical" evidence="2">
    <location>
        <begin position="463"/>
        <end position="481"/>
    </location>
</feature>
<dbReference type="Proteomes" id="UP000320762">
    <property type="component" value="Unassembled WGS sequence"/>
</dbReference>
<organism evidence="3 4">
    <name type="scientific">Schizophyllum amplum</name>
    <dbReference type="NCBI Taxonomy" id="97359"/>
    <lineage>
        <taxon>Eukaryota</taxon>
        <taxon>Fungi</taxon>
        <taxon>Dikarya</taxon>
        <taxon>Basidiomycota</taxon>
        <taxon>Agaricomycotina</taxon>
        <taxon>Agaricomycetes</taxon>
        <taxon>Agaricomycetidae</taxon>
        <taxon>Agaricales</taxon>
        <taxon>Schizophyllaceae</taxon>
        <taxon>Schizophyllum</taxon>
    </lineage>
</organism>